<dbReference type="PANTHER" id="PTHR12843:SF5">
    <property type="entry name" value="EEF1A LYSINE METHYLTRANSFERASE 2"/>
    <property type="match status" value="1"/>
</dbReference>
<dbReference type="RefSeq" id="WP_116558767.1">
    <property type="nucleotide sequence ID" value="NZ_QDKM01000005.1"/>
</dbReference>
<keyword evidence="3" id="KW-1185">Reference proteome</keyword>
<dbReference type="Gene3D" id="3.40.50.150">
    <property type="entry name" value="Vaccinia Virus protein VP39"/>
    <property type="match status" value="1"/>
</dbReference>
<dbReference type="GO" id="GO:0008168">
    <property type="term" value="F:methyltransferase activity"/>
    <property type="evidence" value="ECO:0007669"/>
    <property type="project" value="UniProtKB-KW"/>
</dbReference>
<dbReference type="Proteomes" id="UP000245911">
    <property type="component" value="Unassembled WGS sequence"/>
</dbReference>
<dbReference type="AlphaFoldDB" id="A0A2T8HSA1"/>
<accession>A0A2T8HSA1</accession>
<dbReference type="GO" id="GO:0032259">
    <property type="term" value="P:methylation"/>
    <property type="evidence" value="ECO:0007669"/>
    <property type="project" value="UniProtKB-KW"/>
</dbReference>
<gene>
    <name evidence="2" type="ORF">DDE20_12075</name>
</gene>
<sequence>MTSRQEHWDAVYSSSDDAALTWFEDRPDLSLQVIRQIGLPDRARAELRAVDVGGGTSRLVDALLDDGLRDLTVLDLSAEALQVSQDRLGARASLVQWITGDVTEWRPETRFDLWHDRALFHFLTDPETRAAYIRTMTLALCHGGMAVIGTFASDGPQRCSNLPVMRYSAEELAQEIGEGFEPLVSLEHIHETPIGQRQPFVYLGFRRR</sequence>
<evidence type="ECO:0000259" key="1">
    <source>
        <dbReference type="Pfam" id="PF13649"/>
    </source>
</evidence>
<evidence type="ECO:0000313" key="2">
    <source>
        <dbReference type="EMBL" id="PVH28318.1"/>
    </source>
</evidence>
<dbReference type="PANTHER" id="PTHR12843">
    <property type="entry name" value="PROTEIN-LYSINE N-METHYLTRANSFERASE METTL10"/>
    <property type="match status" value="1"/>
</dbReference>
<dbReference type="InterPro" id="IPR029063">
    <property type="entry name" value="SAM-dependent_MTases_sf"/>
</dbReference>
<name>A0A2T8HSA1_9RHOB</name>
<comment type="caution">
    <text evidence="2">The sequence shown here is derived from an EMBL/GenBank/DDBJ whole genome shotgun (WGS) entry which is preliminary data.</text>
</comment>
<evidence type="ECO:0000313" key="3">
    <source>
        <dbReference type="Proteomes" id="UP000245911"/>
    </source>
</evidence>
<dbReference type="SUPFAM" id="SSF53335">
    <property type="entry name" value="S-adenosyl-L-methionine-dependent methyltransferases"/>
    <property type="match status" value="1"/>
</dbReference>
<dbReference type="EMBL" id="QDKM01000005">
    <property type="protein sequence ID" value="PVH28318.1"/>
    <property type="molecule type" value="Genomic_DNA"/>
</dbReference>
<proteinExistence type="predicted"/>
<keyword evidence="2" id="KW-0808">Transferase</keyword>
<protein>
    <submittedName>
        <fullName evidence="2">SAM-dependent methyltransferase</fullName>
    </submittedName>
</protein>
<dbReference type="InterPro" id="IPR041698">
    <property type="entry name" value="Methyltransf_25"/>
</dbReference>
<dbReference type="OrthoDB" id="9788660at2"/>
<feature type="domain" description="Methyltransferase" evidence="1">
    <location>
        <begin position="50"/>
        <end position="144"/>
    </location>
</feature>
<reference evidence="2 3" key="1">
    <citation type="submission" date="2018-04" db="EMBL/GenBank/DDBJ databases">
        <title>Pararhodobacter oceanense sp. nov., isolated from marine intertidal sediment.</title>
        <authorList>
            <person name="Wang X.-L."/>
            <person name="Du Z.-J."/>
        </authorList>
    </citation>
    <scope>NUCLEOTIDE SEQUENCE [LARGE SCALE GENOMIC DNA]</scope>
    <source>
        <strain evidence="2 3">AM505</strain>
    </source>
</reference>
<keyword evidence="2" id="KW-0489">Methyltransferase</keyword>
<dbReference type="Pfam" id="PF13649">
    <property type="entry name" value="Methyltransf_25"/>
    <property type="match status" value="1"/>
</dbReference>
<dbReference type="CDD" id="cd02440">
    <property type="entry name" value="AdoMet_MTases"/>
    <property type="match status" value="1"/>
</dbReference>
<organism evidence="2 3">
    <name type="scientific">Pararhodobacter oceanensis</name>
    <dbReference type="NCBI Taxonomy" id="2172121"/>
    <lineage>
        <taxon>Bacteria</taxon>
        <taxon>Pseudomonadati</taxon>
        <taxon>Pseudomonadota</taxon>
        <taxon>Alphaproteobacteria</taxon>
        <taxon>Rhodobacterales</taxon>
        <taxon>Paracoccaceae</taxon>
        <taxon>Pararhodobacter</taxon>
    </lineage>
</organism>